<evidence type="ECO:0000313" key="19">
    <source>
        <dbReference type="EMBL" id="VCT84500.1"/>
    </source>
</evidence>
<dbReference type="GO" id="GO:0000155">
    <property type="term" value="F:phosphorelay sensor kinase activity"/>
    <property type="evidence" value="ECO:0007669"/>
    <property type="project" value="InterPro"/>
</dbReference>
<evidence type="ECO:0000313" key="17">
    <source>
        <dbReference type="EMBL" id="CAG9707847.1"/>
    </source>
</evidence>
<dbReference type="Proteomes" id="UP000789738">
    <property type="component" value="Unassembled WGS sequence"/>
</dbReference>
<dbReference type="Gene3D" id="3.30.565.10">
    <property type="entry name" value="Histidine kinase-like ATPase, C-terminal domain"/>
    <property type="match status" value="1"/>
</dbReference>
<dbReference type="EC" id="2.7.13.3" evidence="3"/>
<reference evidence="18" key="3">
    <citation type="submission" date="2022-10" db="EMBL/GenBank/DDBJ databases">
        <authorList>
            <person name="Aires J."/>
            <person name="Mesa V."/>
        </authorList>
    </citation>
    <scope>NUCLEOTIDE SEQUENCE</scope>
    <source>
        <strain evidence="18">Clostridium neonatale JD116</strain>
    </source>
</reference>
<accession>A0A650MB29</accession>
<protein>
    <recommendedName>
        <fullName evidence="3">histidine kinase</fullName>
        <ecNumber evidence="3">2.7.13.3</ecNumber>
    </recommendedName>
</protein>
<evidence type="ECO:0000313" key="18">
    <source>
        <dbReference type="EMBL" id="CAI3660125.1"/>
    </source>
</evidence>
<feature type="transmembrane region" description="Helical" evidence="14">
    <location>
        <begin position="165"/>
        <end position="183"/>
    </location>
</feature>
<dbReference type="Gene3D" id="6.10.340.10">
    <property type="match status" value="1"/>
</dbReference>
<dbReference type="AlphaFoldDB" id="A0A650MB29"/>
<evidence type="ECO:0000256" key="3">
    <source>
        <dbReference type="ARBA" id="ARBA00012438"/>
    </source>
</evidence>
<dbReference type="Proteomes" id="UP001189143">
    <property type="component" value="Unassembled WGS sequence"/>
</dbReference>
<dbReference type="InterPro" id="IPR003594">
    <property type="entry name" value="HATPase_dom"/>
</dbReference>
<evidence type="ECO:0000256" key="11">
    <source>
        <dbReference type="ARBA" id="ARBA00022989"/>
    </source>
</evidence>
<dbReference type="InterPro" id="IPR036097">
    <property type="entry name" value="HisK_dim/P_sf"/>
</dbReference>
<dbReference type="Proteomes" id="UP000431451">
    <property type="component" value="Unassembled WGS sequence"/>
</dbReference>
<dbReference type="InterPro" id="IPR050398">
    <property type="entry name" value="HssS/ArlS-like"/>
</dbReference>
<evidence type="ECO:0000256" key="4">
    <source>
        <dbReference type="ARBA" id="ARBA00022475"/>
    </source>
</evidence>
<dbReference type="SMART" id="SM00387">
    <property type="entry name" value="HATPase_c"/>
    <property type="match status" value="1"/>
</dbReference>
<name>A0A650MB29_9CLOT</name>
<evidence type="ECO:0000256" key="6">
    <source>
        <dbReference type="ARBA" id="ARBA00022679"/>
    </source>
</evidence>
<feature type="domain" description="Histidine kinase" evidence="15">
    <location>
        <begin position="246"/>
        <end position="460"/>
    </location>
</feature>
<evidence type="ECO:0000256" key="5">
    <source>
        <dbReference type="ARBA" id="ARBA00022553"/>
    </source>
</evidence>
<dbReference type="SUPFAM" id="SSF55874">
    <property type="entry name" value="ATPase domain of HSP90 chaperone/DNA topoisomerase II/histidine kinase"/>
    <property type="match status" value="1"/>
</dbReference>
<dbReference type="EMBL" id="CAMTCP010000258">
    <property type="protein sequence ID" value="CAI3660125.1"/>
    <property type="molecule type" value="Genomic_DNA"/>
</dbReference>
<keyword evidence="10" id="KW-0067">ATP-binding</keyword>
<gene>
    <name evidence="19" type="primary">resE_4</name>
    <name evidence="18" type="ORF">CNEO2_590028</name>
    <name evidence="17" type="ORF">CNEO_43266</name>
    <name evidence="19" type="ORF">CNEONATNEC25_02100</name>
</gene>
<dbReference type="EMBL" id="CAKJVE010000004">
    <property type="protein sequence ID" value="CAG9707847.1"/>
    <property type="molecule type" value="Genomic_DNA"/>
</dbReference>
<dbReference type="Pfam" id="PF02518">
    <property type="entry name" value="HATPase_c"/>
    <property type="match status" value="1"/>
</dbReference>
<keyword evidence="12" id="KW-0902">Two-component regulatory system</keyword>
<dbReference type="PROSITE" id="PS50885">
    <property type="entry name" value="HAMP"/>
    <property type="match status" value="1"/>
</dbReference>
<feature type="domain" description="HAMP" evidence="16">
    <location>
        <begin position="185"/>
        <end position="238"/>
    </location>
</feature>
<evidence type="ECO:0000256" key="1">
    <source>
        <dbReference type="ARBA" id="ARBA00000085"/>
    </source>
</evidence>
<keyword evidence="5" id="KW-0597">Phosphoprotein</keyword>
<dbReference type="PANTHER" id="PTHR45528:SF1">
    <property type="entry name" value="SENSOR HISTIDINE KINASE CPXA"/>
    <property type="match status" value="1"/>
</dbReference>
<dbReference type="GO" id="GO:0005886">
    <property type="term" value="C:plasma membrane"/>
    <property type="evidence" value="ECO:0007669"/>
    <property type="project" value="UniProtKB-SubCell"/>
</dbReference>
<evidence type="ECO:0000256" key="8">
    <source>
        <dbReference type="ARBA" id="ARBA00022741"/>
    </source>
</evidence>
<keyword evidence="4" id="KW-1003">Cell membrane</keyword>
<dbReference type="CDD" id="cd00082">
    <property type="entry name" value="HisKA"/>
    <property type="match status" value="1"/>
</dbReference>
<evidence type="ECO:0000256" key="12">
    <source>
        <dbReference type="ARBA" id="ARBA00023012"/>
    </source>
</evidence>
<dbReference type="InterPro" id="IPR003660">
    <property type="entry name" value="HAMP_dom"/>
</dbReference>
<evidence type="ECO:0000259" key="15">
    <source>
        <dbReference type="PROSITE" id="PS50109"/>
    </source>
</evidence>
<reference evidence="19 20" key="1">
    <citation type="submission" date="2018-06" db="EMBL/GenBank/DDBJ databases">
        <authorList>
            <consortium name="IHU Genomes"/>
        </authorList>
    </citation>
    <scope>NUCLEOTIDE SEQUENCE [LARGE SCALE GENOMIC DNA]</scope>
    <source>
        <strain evidence="19 20">NEC25</strain>
    </source>
</reference>
<evidence type="ECO:0000256" key="13">
    <source>
        <dbReference type="ARBA" id="ARBA00023136"/>
    </source>
</evidence>
<dbReference type="CDD" id="cd00075">
    <property type="entry name" value="HATPase"/>
    <property type="match status" value="1"/>
</dbReference>
<dbReference type="Gene3D" id="1.10.287.130">
    <property type="match status" value="1"/>
</dbReference>
<dbReference type="InterPro" id="IPR005467">
    <property type="entry name" value="His_kinase_dom"/>
</dbReference>
<evidence type="ECO:0000256" key="10">
    <source>
        <dbReference type="ARBA" id="ARBA00022840"/>
    </source>
</evidence>
<evidence type="ECO:0000256" key="2">
    <source>
        <dbReference type="ARBA" id="ARBA00004651"/>
    </source>
</evidence>
<dbReference type="PRINTS" id="PR00344">
    <property type="entry name" value="BCTRLSENSOR"/>
</dbReference>
<evidence type="ECO:0000259" key="16">
    <source>
        <dbReference type="PROSITE" id="PS50885"/>
    </source>
</evidence>
<comment type="catalytic activity">
    <reaction evidence="1">
        <text>ATP + protein L-histidine = ADP + protein N-phospho-L-histidine.</text>
        <dbReference type="EC" id="2.7.13.3"/>
    </reaction>
</comment>
<keyword evidence="8" id="KW-0547">Nucleotide-binding</keyword>
<evidence type="ECO:0000256" key="7">
    <source>
        <dbReference type="ARBA" id="ARBA00022692"/>
    </source>
</evidence>
<comment type="subcellular location">
    <subcellularLocation>
        <location evidence="2">Cell membrane</location>
        <topology evidence="2">Multi-pass membrane protein</topology>
    </subcellularLocation>
</comment>
<proteinExistence type="predicted"/>
<dbReference type="PANTHER" id="PTHR45528">
    <property type="entry name" value="SENSOR HISTIDINE KINASE CPXA"/>
    <property type="match status" value="1"/>
</dbReference>
<dbReference type="InterPro" id="IPR036890">
    <property type="entry name" value="HATPase_C_sf"/>
</dbReference>
<dbReference type="Pfam" id="PF00512">
    <property type="entry name" value="HisKA"/>
    <property type="match status" value="1"/>
</dbReference>
<keyword evidence="7 14" id="KW-0812">Transmembrane</keyword>
<dbReference type="InterPro" id="IPR003661">
    <property type="entry name" value="HisK_dim/P_dom"/>
</dbReference>
<keyword evidence="6 19" id="KW-0808">Transferase</keyword>
<dbReference type="PROSITE" id="PS50109">
    <property type="entry name" value="HIS_KIN"/>
    <property type="match status" value="1"/>
</dbReference>
<feature type="transmembrane region" description="Helical" evidence="14">
    <location>
        <begin position="12"/>
        <end position="35"/>
    </location>
</feature>
<evidence type="ECO:0000256" key="9">
    <source>
        <dbReference type="ARBA" id="ARBA00022777"/>
    </source>
</evidence>
<evidence type="ECO:0000256" key="14">
    <source>
        <dbReference type="SAM" id="Phobius"/>
    </source>
</evidence>
<dbReference type="FunFam" id="3.30.565.10:FF:000006">
    <property type="entry name" value="Sensor histidine kinase WalK"/>
    <property type="match status" value="1"/>
</dbReference>
<dbReference type="InterPro" id="IPR004358">
    <property type="entry name" value="Sig_transdc_His_kin-like_C"/>
</dbReference>
<dbReference type="EMBL" id="UWJD01000001">
    <property type="protein sequence ID" value="VCT84500.1"/>
    <property type="molecule type" value="Genomic_DNA"/>
</dbReference>
<reference evidence="17" key="2">
    <citation type="submission" date="2021-10" db="EMBL/GenBank/DDBJ databases">
        <authorList>
            <person name="Mesa V."/>
        </authorList>
    </citation>
    <scope>NUCLEOTIDE SEQUENCE</scope>
    <source>
        <strain evidence="17">CC3_PB</strain>
    </source>
</reference>
<keyword evidence="9 19" id="KW-0418">Kinase</keyword>
<keyword evidence="13 14" id="KW-0472">Membrane</keyword>
<evidence type="ECO:0000313" key="20">
    <source>
        <dbReference type="Proteomes" id="UP000431451"/>
    </source>
</evidence>
<dbReference type="SUPFAM" id="SSF47384">
    <property type="entry name" value="Homodimeric domain of signal transducing histidine kinase"/>
    <property type="match status" value="1"/>
</dbReference>
<dbReference type="GO" id="GO:0005524">
    <property type="term" value="F:ATP binding"/>
    <property type="evidence" value="ECO:0007669"/>
    <property type="project" value="UniProtKB-KW"/>
</dbReference>
<keyword evidence="11 14" id="KW-1133">Transmembrane helix</keyword>
<sequence>MKKMKHSIKKHISIIIIFCSVIAVSFTAILVNLTITKTFDSYLENVKDKRNSRIVGYFQQIYRRDGKWDSHSGEEMMHEAYMSDYCLSLLDENGKVVWEMDPNDIKHKEHIQNIKAEKREGIYNTETFNININEKTVGYVIIGDYSPLLLSAEDMNFKFQVNKSILFSGTITIVIVIIISLILSKQFSRPIKAVSNTSVNLSKGNYDSKLNIESDIEEIENLVVSINSLGNTLKNQDSLRKQLISDISHEIRTPLNILQNNLEAMIDGIIPITNEKLVNLNDEVIRFGRLLNNLNSLKAIESEDTVLNISNINIHELISIVISDFLLHAHEKKIEVILNKEGSDFDVLGDFDKLKQVFINIISNSIKFTNENGKIYILIKSDADHVIIKIMDNGIGIKEEDMPFIFERMYRGDKSRNKTKGNGLGLSIVKTILNLHSASIDVKSNENEGTVFKIRLNKKLV</sequence>
<organism evidence="19 20">
    <name type="scientific">Clostridium neonatale</name>
    <dbReference type="NCBI Taxonomy" id="137838"/>
    <lineage>
        <taxon>Bacteria</taxon>
        <taxon>Bacillati</taxon>
        <taxon>Bacillota</taxon>
        <taxon>Clostridia</taxon>
        <taxon>Eubacteriales</taxon>
        <taxon>Clostridiaceae</taxon>
        <taxon>Clostridium</taxon>
    </lineage>
</organism>
<dbReference type="SMART" id="SM00388">
    <property type="entry name" value="HisKA"/>
    <property type="match status" value="1"/>
</dbReference>